<dbReference type="Proteomes" id="UP000221734">
    <property type="component" value="Chromosome Kuenenia_stuttgartiensis_MBR1"/>
</dbReference>
<reference evidence="2" key="1">
    <citation type="submission" date="2017-10" db="EMBL/GenBank/DDBJ databases">
        <authorList>
            <person name="Frank J."/>
        </authorList>
    </citation>
    <scope>NUCLEOTIDE SEQUENCE [LARGE SCALE GENOMIC DNA]</scope>
</reference>
<evidence type="ECO:0000313" key="2">
    <source>
        <dbReference type="Proteomes" id="UP000221734"/>
    </source>
</evidence>
<accession>A0A2C9CGX1</accession>
<keyword evidence="2" id="KW-1185">Reference proteome</keyword>
<dbReference type="AlphaFoldDB" id="A0A2C9CGX1"/>
<gene>
    <name evidence="1" type="ORF">KSMBR1_2407</name>
</gene>
<dbReference type="KEGG" id="kst:KSMBR1_2407"/>
<proteinExistence type="predicted"/>
<dbReference type="EMBL" id="LT934425">
    <property type="protein sequence ID" value="SOH04895.1"/>
    <property type="molecule type" value="Genomic_DNA"/>
</dbReference>
<name>A0A2C9CGX1_KUEST</name>
<protein>
    <submittedName>
        <fullName evidence="1">Uncharacterized protein</fullName>
    </submittedName>
</protein>
<organism evidence="1 2">
    <name type="scientific">Kuenenia stuttgartiensis</name>
    <dbReference type="NCBI Taxonomy" id="174633"/>
    <lineage>
        <taxon>Bacteria</taxon>
        <taxon>Pseudomonadati</taxon>
        <taxon>Planctomycetota</taxon>
        <taxon>Candidatus Brocadiia</taxon>
        <taxon>Candidatus Brocadiales</taxon>
        <taxon>Candidatus Brocadiaceae</taxon>
        <taxon>Candidatus Kuenenia</taxon>
    </lineage>
</organism>
<evidence type="ECO:0000313" key="1">
    <source>
        <dbReference type="EMBL" id="SOH04895.1"/>
    </source>
</evidence>
<sequence>MKHERRETRDERCLSSIIRRPYIVRKTALLLEFFEKLKCYGILSFLSLEFVSYFEFGYAQMLR</sequence>